<dbReference type="Pfam" id="PF16450">
    <property type="entry name" value="Prot_ATP_ID_OB_C"/>
    <property type="match status" value="1"/>
</dbReference>
<evidence type="ECO:0000313" key="7">
    <source>
        <dbReference type="EMBL" id="TVZ00668.1"/>
    </source>
</evidence>
<feature type="binding site" evidence="4">
    <location>
        <begin position="278"/>
        <end position="283"/>
    </location>
    <ligand>
        <name>ATP</name>
        <dbReference type="ChEBI" id="CHEBI:30616"/>
    </ligand>
</feature>
<evidence type="ECO:0000256" key="5">
    <source>
        <dbReference type="RuleBase" id="RU003651"/>
    </source>
</evidence>
<dbReference type="SUPFAM" id="SSF52540">
    <property type="entry name" value="P-loop containing nucleoside triphosphate hydrolases"/>
    <property type="match status" value="1"/>
</dbReference>
<accession>A0A6P2BP95</accession>
<dbReference type="InterPro" id="IPR003959">
    <property type="entry name" value="ATPase_AAA_core"/>
</dbReference>
<dbReference type="InterPro" id="IPR003593">
    <property type="entry name" value="AAA+_ATPase"/>
</dbReference>
<dbReference type="SMART" id="SM00382">
    <property type="entry name" value="AAA"/>
    <property type="match status" value="1"/>
</dbReference>
<dbReference type="GO" id="GO:0010498">
    <property type="term" value="P:proteasomal protein catabolic process"/>
    <property type="evidence" value="ECO:0007669"/>
    <property type="project" value="InterPro"/>
</dbReference>
<dbReference type="Gene3D" id="1.20.5.170">
    <property type="match status" value="1"/>
</dbReference>
<dbReference type="RefSeq" id="WP_145860292.1">
    <property type="nucleotide sequence ID" value="NZ_RPFW01000008.1"/>
</dbReference>
<organism evidence="7 8">
    <name type="scientific">Trebonia kvetii</name>
    <dbReference type="NCBI Taxonomy" id="2480626"/>
    <lineage>
        <taxon>Bacteria</taxon>
        <taxon>Bacillati</taxon>
        <taxon>Actinomycetota</taxon>
        <taxon>Actinomycetes</taxon>
        <taxon>Streptosporangiales</taxon>
        <taxon>Treboniaceae</taxon>
        <taxon>Trebonia</taxon>
    </lineage>
</organism>
<evidence type="ECO:0000256" key="3">
    <source>
        <dbReference type="ARBA" id="ARBA00023054"/>
    </source>
</evidence>
<dbReference type="AlphaFoldDB" id="A0A6P2BP95"/>
<dbReference type="OrthoDB" id="9809379at2"/>
<feature type="coiled-coil region" evidence="4">
    <location>
        <begin position="13"/>
        <end position="96"/>
    </location>
</feature>
<dbReference type="GO" id="GO:0000502">
    <property type="term" value="C:proteasome complex"/>
    <property type="evidence" value="ECO:0007669"/>
    <property type="project" value="UniProtKB-KW"/>
</dbReference>
<dbReference type="GO" id="GO:0016887">
    <property type="term" value="F:ATP hydrolysis activity"/>
    <property type="evidence" value="ECO:0007669"/>
    <property type="project" value="UniProtKB-UniRule"/>
</dbReference>
<dbReference type="EMBL" id="RPFW01000008">
    <property type="protein sequence ID" value="TVZ00668.1"/>
    <property type="molecule type" value="Genomic_DNA"/>
</dbReference>
<keyword evidence="2 4" id="KW-0067">ATP-binding</keyword>
<keyword evidence="3 4" id="KW-0175">Coiled coil</keyword>
<gene>
    <name evidence="4 7" type="primary">arc</name>
    <name evidence="7" type="ORF">EAS64_35460</name>
</gene>
<feature type="domain" description="AAA+ ATPase" evidence="6">
    <location>
        <begin position="267"/>
        <end position="429"/>
    </location>
</feature>
<comment type="caution">
    <text evidence="7">The sequence shown here is derived from an EMBL/GenBank/DDBJ whole genome shotgun (WGS) entry which is preliminary data.</text>
</comment>
<dbReference type="GO" id="GO:0005524">
    <property type="term" value="F:ATP binding"/>
    <property type="evidence" value="ECO:0007669"/>
    <property type="project" value="UniProtKB-UniRule"/>
</dbReference>
<evidence type="ECO:0000256" key="1">
    <source>
        <dbReference type="ARBA" id="ARBA00022741"/>
    </source>
</evidence>
<evidence type="ECO:0000256" key="4">
    <source>
        <dbReference type="HAMAP-Rule" id="MF_02112"/>
    </source>
</evidence>
<keyword evidence="1 4" id="KW-0547">Nucleotide-binding</keyword>
<dbReference type="InterPro" id="IPR022482">
    <property type="entry name" value="Proteasome_ATPase"/>
</dbReference>
<dbReference type="Gene3D" id="2.40.50.140">
    <property type="entry name" value="Nucleic acid-binding proteins"/>
    <property type="match status" value="2"/>
</dbReference>
<evidence type="ECO:0000256" key="2">
    <source>
        <dbReference type="ARBA" id="ARBA00022840"/>
    </source>
</evidence>
<evidence type="ECO:0000313" key="8">
    <source>
        <dbReference type="Proteomes" id="UP000460272"/>
    </source>
</evidence>
<keyword evidence="7" id="KW-0647">Proteasome</keyword>
<dbReference type="Gene3D" id="3.40.50.300">
    <property type="entry name" value="P-loop containing nucleotide triphosphate hydrolases"/>
    <property type="match status" value="1"/>
</dbReference>
<dbReference type="PROSITE" id="PS00674">
    <property type="entry name" value="AAA"/>
    <property type="match status" value="1"/>
</dbReference>
<comment type="similarity">
    <text evidence="4 5">Belongs to the AAA ATPase family.</text>
</comment>
<dbReference type="PANTHER" id="PTHR23077">
    <property type="entry name" value="AAA-FAMILY ATPASE"/>
    <property type="match status" value="1"/>
</dbReference>
<keyword evidence="7" id="KW-0413">Isomerase</keyword>
<evidence type="ECO:0000259" key="6">
    <source>
        <dbReference type="SMART" id="SM00382"/>
    </source>
</evidence>
<dbReference type="InterPro" id="IPR032501">
    <property type="entry name" value="Prot_ATP_ID_OB_2nd"/>
</dbReference>
<keyword evidence="8" id="KW-1185">Reference proteome</keyword>
<dbReference type="Gene3D" id="1.10.8.60">
    <property type="match status" value="1"/>
</dbReference>
<proteinExistence type="inferred from homology"/>
<dbReference type="InterPro" id="IPR027417">
    <property type="entry name" value="P-loop_NTPase"/>
</dbReference>
<sequence length="598" mass="66114">MRAVAARDESGRASRHEDEVSSLTAQISFLDEEIAVLRRRLADSPRQVRLLEERLRETEASLTSVTSQNERLASTLREARDQIVALKEEVDRLAQPPSGFGIFLAARDDNTADVFTGGRKMRVNVSPNVELEELRPGQEVVLNEALNIVIAQEYETVGEVVMLKEVLADGERALVISHADEERIVRLAAPLLDQVLRAGDSLLLEPRSGYVYERIPKAEVEELILEEVPDISYHDIGGLSSQIEQIRDAVELPYLHADLFREHHLRPPKGVLLYGPPGCGKTLIAKAVANSLAKKVAEKAAAAGDGSTKPAEGKSFFLNIKGPELLNKYVGETERHIRLVFQRAREKASEGMPVIVFFDEMDSIFRTRGSGVSSDVENTIVPQLLSEIDGVEGLENVIVIGASNREDMIDPAILRPGRLDVKIKIERPDAEAAGDIFTKYMIPELPLHPDDVKEHGGSATAAVAAMIQRTVERMYSESEENRFLEVTYANGDKEVLYFKDFNSGAMIENIVARAKKMAIKQFLETGQKGIRVAHLLAACVDEFSENEDLPNTTNPDDWARISGKKGERIVYIRTLISGKQGTEAGRSIDTVANTGQYL</sequence>
<dbReference type="FunFam" id="3.40.50.300:FF:001025">
    <property type="entry name" value="ATPase family, AAA domain-containing 2B"/>
    <property type="match status" value="1"/>
</dbReference>
<dbReference type="InterPro" id="IPR012340">
    <property type="entry name" value="NA-bd_OB-fold"/>
</dbReference>
<dbReference type="GO" id="GO:0016853">
    <property type="term" value="F:isomerase activity"/>
    <property type="evidence" value="ECO:0007669"/>
    <property type="project" value="UniProtKB-KW"/>
</dbReference>
<dbReference type="InterPro" id="IPR003960">
    <property type="entry name" value="ATPase_AAA_CS"/>
</dbReference>
<dbReference type="InterPro" id="IPR041626">
    <property type="entry name" value="Prot_ATP_ID_OB_N"/>
</dbReference>
<dbReference type="NCBIfam" id="TIGR03689">
    <property type="entry name" value="pup_AAA"/>
    <property type="match status" value="1"/>
</dbReference>
<dbReference type="InterPro" id="IPR050168">
    <property type="entry name" value="AAA_ATPase_domain"/>
</dbReference>
<name>A0A6P2BP95_9ACTN</name>
<dbReference type="HAMAP" id="MF_02112">
    <property type="entry name" value="ARC_ATPase"/>
    <property type="match status" value="1"/>
</dbReference>
<dbReference type="PANTHER" id="PTHR23077:SF144">
    <property type="entry name" value="PROTEASOME-ASSOCIATED ATPASE"/>
    <property type="match status" value="1"/>
</dbReference>
<protein>
    <recommendedName>
        <fullName evidence="4">AAA ATPase forming ring-shaped complexes</fullName>
        <shortName evidence="4">ARC</shortName>
    </recommendedName>
</protein>
<reference evidence="7 8" key="1">
    <citation type="submission" date="2018-11" db="EMBL/GenBank/DDBJ databases">
        <title>Trebonia kvetii gen.nov., sp.nov., a novel acidophilic actinobacterium, and proposal of the new actinobacterial family Treboniaceae fam. nov.</title>
        <authorList>
            <person name="Rapoport D."/>
            <person name="Sagova-Mareckova M."/>
            <person name="Sedlacek I."/>
            <person name="Provaznik J."/>
            <person name="Kralova S."/>
            <person name="Pavlinic D."/>
            <person name="Benes V."/>
            <person name="Kopecky J."/>
        </authorList>
    </citation>
    <scope>NUCLEOTIDE SEQUENCE [LARGE SCALE GENOMIC DNA]</scope>
    <source>
        <strain evidence="7 8">15Tr583</strain>
    </source>
</reference>
<dbReference type="Pfam" id="PF17758">
    <property type="entry name" value="Prot_ATP_ID_OB_N"/>
    <property type="match status" value="1"/>
</dbReference>
<comment type="subunit">
    <text evidence="4">Homohexamer. Assembles into a hexameric ring structure.</text>
</comment>
<dbReference type="GO" id="GO:0019941">
    <property type="term" value="P:modification-dependent protein catabolic process"/>
    <property type="evidence" value="ECO:0007669"/>
    <property type="project" value="InterPro"/>
</dbReference>
<dbReference type="Pfam" id="PF00004">
    <property type="entry name" value="AAA"/>
    <property type="match status" value="1"/>
</dbReference>
<dbReference type="Proteomes" id="UP000460272">
    <property type="component" value="Unassembled WGS sequence"/>
</dbReference>